<feature type="transmembrane region" description="Helical" evidence="1">
    <location>
        <begin position="83"/>
        <end position="101"/>
    </location>
</feature>
<dbReference type="Proteomes" id="UP001500943">
    <property type="component" value="Unassembled WGS sequence"/>
</dbReference>
<dbReference type="EMBL" id="BAAAKW010000050">
    <property type="protein sequence ID" value="GAA1223456.1"/>
    <property type="molecule type" value="Genomic_DNA"/>
</dbReference>
<accession>A0ABN1VU62</accession>
<gene>
    <name evidence="2" type="ORF">GCM10009655_23280</name>
</gene>
<name>A0ABN1VU62_9MICO</name>
<protein>
    <recommendedName>
        <fullName evidence="4">Peptidase M50 domain-containing protein</fullName>
    </recommendedName>
</protein>
<reference evidence="2 3" key="1">
    <citation type="journal article" date="2019" name="Int. J. Syst. Evol. Microbiol.">
        <title>The Global Catalogue of Microorganisms (GCM) 10K type strain sequencing project: providing services to taxonomists for standard genome sequencing and annotation.</title>
        <authorList>
            <consortium name="The Broad Institute Genomics Platform"/>
            <consortium name="The Broad Institute Genome Sequencing Center for Infectious Disease"/>
            <person name="Wu L."/>
            <person name="Ma J."/>
        </authorList>
    </citation>
    <scope>NUCLEOTIDE SEQUENCE [LARGE SCALE GENOMIC DNA]</scope>
    <source>
        <strain evidence="2 3">JCM 12762</strain>
    </source>
</reference>
<organism evidence="2 3">
    <name type="scientific">Rhodoglobus aureus</name>
    <dbReference type="NCBI Taxonomy" id="191497"/>
    <lineage>
        <taxon>Bacteria</taxon>
        <taxon>Bacillati</taxon>
        <taxon>Actinomycetota</taxon>
        <taxon>Actinomycetes</taxon>
        <taxon>Micrococcales</taxon>
        <taxon>Microbacteriaceae</taxon>
        <taxon>Rhodoglobus</taxon>
    </lineage>
</organism>
<keyword evidence="1" id="KW-1133">Transmembrane helix</keyword>
<evidence type="ECO:0008006" key="4">
    <source>
        <dbReference type="Google" id="ProtNLM"/>
    </source>
</evidence>
<sequence>MVLFGLILVLSLVTSDPVLTLWSILLLAHAILGVWLSFIVHECGHIMSLAGIRNLRVSVEVTLLRVSVVPHGEMTGWEIVRGALAGPLSCMSIGVLLLLIVPDLQLHWWYLLHGAFLLPLFGDGRSLIKGVLLRRERATVP</sequence>
<feature type="transmembrane region" description="Helical" evidence="1">
    <location>
        <begin position="107"/>
        <end position="128"/>
    </location>
</feature>
<keyword evidence="3" id="KW-1185">Reference proteome</keyword>
<feature type="transmembrane region" description="Helical" evidence="1">
    <location>
        <begin position="25"/>
        <end position="44"/>
    </location>
</feature>
<keyword evidence="1" id="KW-0812">Transmembrane</keyword>
<proteinExistence type="predicted"/>
<comment type="caution">
    <text evidence="2">The sequence shown here is derived from an EMBL/GenBank/DDBJ whole genome shotgun (WGS) entry which is preliminary data.</text>
</comment>
<evidence type="ECO:0000313" key="3">
    <source>
        <dbReference type="Proteomes" id="UP001500943"/>
    </source>
</evidence>
<evidence type="ECO:0000256" key="1">
    <source>
        <dbReference type="SAM" id="Phobius"/>
    </source>
</evidence>
<evidence type="ECO:0000313" key="2">
    <source>
        <dbReference type="EMBL" id="GAA1223456.1"/>
    </source>
</evidence>
<keyword evidence="1" id="KW-0472">Membrane</keyword>